<evidence type="ECO:0000313" key="7">
    <source>
        <dbReference type="EMBL" id="OCH71742.1"/>
    </source>
</evidence>
<gene>
    <name evidence="7" type="ORF">A6E14_15950</name>
</gene>
<comment type="similarity">
    <text evidence="2">Belongs to the DMRL synthase family.</text>
</comment>
<dbReference type="GO" id="GO:0000906">
    <property type="term" value="F:6,7-dimethyl-8-ribityllumazine synthase activity"/>
    <property type="evidence" value="ECO:0007669"/>
    <property type="project" value="UniProtKB-EC"/>
</dbReference>
<dbReference type="GO" id="GO:0009231">
    <property type="term" value="P:riboflavin biosynthetic process"/>
    <property type="evidence" value="ECO:0007669"/>
    <property type="project" value="UniProtKB-UniPathway"/>
</dbReference>
<dbReference type="RefSeq" id="WP_017035285.1">
    <property type="nucleotide sequence ID" value="NZ_JBNGCH010000942.1"/>
</dbReference>
<dbReference type="Pfam" id="PF00885">
    <property type="entry name" value="DMRL_synthase"/>
    <property type="match status" value="1"/>
</dbReference>
<protein>
    <recommendedName>
        <fullName evidence="3">6,7-dimethyl-8-ribityllumazine synthase</fullName>
        <ecNumber evidence="3">2.5.1.78</ecNumber>
    </recommendedName>
</protein>
<name>A0A1B9QUT3_9VIBR</name>
<dbReference type="UniPathway" id="UPA00275">
    <property type="reaction ID" value="UER00404"/>
</dbReference>
<reference evidence="8" key="1">
    <citation type="submission" date="2016-06" db="EMBL/GenBank/DDBJ databases">
        <authorList>
            <person name="Hehemann J.-H."/>
            <person name="Arevalo P."/>
            <person name="Datta M.S."/>
            <person name="Polz M.F."/>
        </authorList>
    </citation>
    <scope>NUCLEOTIDE SEQUENCE [LARGE SCALE GENOMIC DNA]</scope>
    <source>
        <strain evidence="8">9CSC122</strain>
    </source>
</reference>
<evidence type="ECO:0000256" key="5">
    <source>
        <dbReference type="ARBA" id="ARBA00022679"/>
    </source>
</evidence>
<dbReference type="GO" id="GO:0009349">
    <property type="term" value="C:riboflavin synthase complex"/>
    <property type="evidence" value="ECO:0007669"/>
    <property type="project" value="InterPro"/>
</dbReference>
<keyword evidence="5" id="KW-0808">Transferase</keyword>
<proteinExistence type="inferred from homology"/>
<evidence type="ECO:0000256" key="3">
    <source>
        <dbReference type="ARBA" id="ARBA00012664"/>
    </source>
</evidence>
<dbReference type="Proteomes" id="UP000093173">
    <property type="component" value="Unassembled WGS sequence"/>
</dbReference>
<comment type="pathway">
    <text evidence="1">Cofactor biosynthesis; riboflavin biosynthesis; riboflavin from 2-hydroxy-3-oxobutyl phosphate and 5-amino-6-(D-ribitylamino)uracil: step 1/2.</text>
</comment>
<accession>A0A1B9QUT3</accession>
<dbReference type="EMBL" id="MAJZ01000942">
    <property type="protein sequence ID" value="OCH71742.1"/>
    <property type="molecule type" value="Genomic_DNA"/>
</dbReference>
<dbReference type="EC" id="2.5.1.78" evidence="3"/>
<dbReference type="InterPro" id="IPR002180">
    <property type="entry name" value="LS/RS"/>
</dbReference>
<evidence type="ECO:0000256" key="6">
    <source>
        <dbReference type="ARBA" id="ARBA00048785"/>
    </source>
</evidence>
<keyword evidence="8" id="KW-1185">Reference proteome</keyword>
<organism evidence="7 8">
    <name type="scientific">Vibrio genomosp. F10</name>
    <dbReference type="NCBI Taxonomy" id="723171"/>
    <lineage>
        <taxon>Bacteria</taxon>
        <taxon>Pseudomonadati</taxon>
        <taxon>Pseudomonadota</taxon>
        <taxon>Gammaproteobacteria</taxon>
        <taxon>Vibrionales</taxon>
        <taxon>Vibrionaceae</taxon>
        <taxon>Vibrio</taxon>
    </lineage>
</organism>
<keyword evidence="4" id="KW-0686">Riboflavin biosynthesis</keyword>
<dbReference type="SUPFAM" id="SSF52121">
    <property type="entry name" value="Lumazine synthase"/>
    <property type="match status" value="1"/>
</dbReference>
<comment type="caution">
    <text evidence="7">The sequence shown here is derived from an EMBL/GenBank/DDBJ whole genome shotgun (WGS) entry which is preliminary data.</text>
</comment>
<dbReference type="Gene3D" id="3.40.50.960">
    <property type="entry name" value="Lumazine/riboflavin synthase"/>
    <property type="match status" value="1"/>
</dbReference>
<dbReference type="InterPro" id="IPR036467">
    <property type="entry name" value="LS/RS_sf"/>
</dbReference>
<evidence type="ECO:0000256" key="2">
    <source>
        <dbReference type="ARBA" id="ARBA00007424"/>
    </source>
</evidence>
<comment type="catalytic activity">
    <reaction evidence="6">
        <text>(2S)-2-hydroxy-3-oxobutyl phosphate + 5-amino-6-(D-ribitylamino)uracil = 6,7-dimethyl-8-(1-D-ribityl)lumazine + phosphate + 2 H2O + H(+)</text>
        <dbReference type="Rhea" id="RHEA:26152"/>
        <dbReference type="ChEBI" id="CHEBI:15377"/>
        <dbReference type="ChEBI" id="CHEBI:15378"/>
        <dbReference type="ChEBI" id="CHEBI:15934"/>
        <dbReference type="ChEBI" id="CHEBI:43474"/>
        <dbReference type="ChEBI" id="CHEBI:58201"/>
        <dbReference type="ChEBI" id="CHEBI:58830"/>
        <dbReference type="EC" id="2.5.1.78"/>
    </reaction>
</comment>
<sequence>MNKNVSIIICGFHRHHAVNMLDEVRENAKNNHMSIINETWVPGAMEVPLALSRELSQVNIDGAIVLGIIEKGETKHGLVMANAVMGGVIQLQLEYMKPVGVGILGPEIHPSQIPGRVRPYALAASEALYTMLTR</sequence>
<dbReference type="PANTHER" id="PTHR21058:SF0">
    <property type="entry name" value="6,7-DIMETHYL-8-RIBITYLLUMAZINE SYNTHASE"/>
    <property type="match status" value="1"/>
</dbReference>
<dbReference type="InterPro" id="IPR034964">
    <property type="entry name" value="LS"/>
</dbReference>
<dbReference type="PANTHER" id="PTHR21058">
    <property type="entry name" value="6,7-DIMETHYL-8-RIBITYLLUMAZINE SYNTHASE DMRL SYNTHASE LUMAZINE SYNTHASE"/>
    <property type="match status" value="1"/>
</dbReference>
<evidence type="ECO:0000256" key="4">
    <source>
        <dbReference type="ARBA" id="ARBA00022619"/>
    </source>
</evidence>
<evidence type="ECO:0000256" key="1">
    <source>
        <dbReference type="ARBA" id="ARBA00004917"/>
    </source>
</evidence>
<dbReference type="AlphaFoldDB" id="A0A1B9QUT3"/>
<evidence type="ECO:0000313" key="8">
    <source>
        <dbReference type="Proteomes" id="UP000093173"/>
    </source>
</evidence>